<gene>
    <name evidence="2" type="ORF">GCM10009754_19490</name>
</gene>
<evidence type="ECO:0000256" key="1">
    <source>
        <dbReference type="SAM" id="MobiDB-lite"/>
    </source>
</evidence>
<dbReference type="Proteomes" id="UP001501116">
    <property type="component" value="Unassembled WGS sequence"/>
</dbReference>
<feature type="region of interest" description="Disordered" evidence="1">
    <location>
        <begin position="42"/>
        <end position="85"/>
    </location>
</feature>
<comment type="caution">
    <text evidence="2">The sequence shown here is derived from an EMBL/GenBank/DDBJ whole genome shotgun (WGS) entry which is preliminary data.</text>
</comment>
<accession>A0ABN2QEL9</accession>
<name>A0ABN2QEL9_9PSEU</name>
<organism evidence="2 3">
    <name type="scientific">Amycolatopsis minnesotensis</name>
    <dbReference type="NCBI Taxonomy" id="337894"/>
    <lineage>
        <taxon>Bacteria</taxon>
        <taxon>Bacillati</taxon>
        <taxon>Actinomycetota</taxon>
        <taxon>Actinomycetes</taxon>
        <taxon>Pseudonocardiales</taxon>
        <taxon>Pseudonocardiaceae</taxon>
        <taxon>Amycolatopsis</taxon>
    </lineage>
</organism>
<evidence type="ECO:0000313" key="2">
    <source>
        <dbReference type="EMBL" id="GAA1950841.1"/>
    </source>
</evidence>
<sequence length="85" mass="8987">MSSTAQSTSIEVILPRPLPVRAGLPPALSAVLSEIVPTKQMMPVRSDGTAGRTARRAGLVRKSAVSRPEIHLSRRDRTKSVGATG</sequence>
<feature type="compositionally biased region" description="Basic and acidic residues" evidence="1">
    <location>
        <begin position="68"/>
        <end position="79"/>
    </location>
</feature>
<keyword evidence="3" id="KW-1185">Reference proteome</keyword>
<protein>
    <submittedName>
        <fullName evidence="2">Uncharacterized protein</fullName>
    </submittedName>
</protein>
<proteinExistence type="predicted"/>
<evidence type="ECO:0000313" key="3">
    <source>
        <dbReference type="Proteomes" id="UP001501116"/>
    </source>
</evidence>
<dbReference type="EMBL" id="BAAANN010000006">
    <property type="protein sequence ID" value="GAA1950841.1"/>
    <property type="molecule type" value="Genomic_DNA"/>
</dbReference>
<reference evidence="2 3" key="1">
    <citation type="journal article" date="2019" name="Int. J. Syst. Evol. Microbiol.">
        <title>The Global Catalogue of Microorganisms (GCM) 10K type strain sequencing project: providing services to taxonomists for standard genome sequencing and annotation.</title>
        <authorList>
            <consortium name="The Broad Institute Genomics Platform"/>
            <consortium name="The Broad Institute Genome Sequencing Center for Infectious Disease"/>
            <person name="Wu L."/>
            <person name="Ma J."/>
        </authorList>
    </citation>
    <scope>NUCLEOTIDE SEQUENCE [LARGE SCALE GENOMIC DNA]</scope>
    <source>
        <strain evidence="2 3">JCM 14545</strain>
    </source>
</reference>